<proteinExistence type="inferred from homology"/>
<dbReference type="CDD" id="cd07814">
    <property type="entry name" value="SRPBCC_CalC_Aha1-like"/>
    <property type="match status" value="1"/>
</dbReference>
<evidence type="ECO:0000256" key="1">
    <source>
        <dbReference type="ARBA" id="ARBA00006817"/>
    </source>
</evidence>
<dbReference type="AlphaFoldDB" id="A0A1W2GI57"/>
<gene>
    <name evidence="3" type="ORF">SAMN04488029_2677</name>
</gene>
<name>A0A1W2GI57_REIFA</name>
<protein>
    <submittedName>
        <fullName evidence="3">Uncharacterized conserved protein YndB, AHSA1/START domain</fullName>
    </submittedName>
</protein>
<dbReference type="SUPFAM" id="SSF55961">
    <property type="entry name" value="Bet v1-like"/>
    <property type="match status" value="1"/>
</dbReference>
<sequence length="140" mass="16470">MNLIKKYTSKFSVKTLFEAWISPKMVIPPITKIEVAPVVGGHFRLYSERGDFETVMNGRFIELEENKKVKYSWHWDGSEEVSIVTVEFEEFEKNTVININHEGFNNEESRDMHAIGWDWYMKELEVRLAALSTFLFLLIC</sequence>
<dbReference type="InterPro" id="IPR023393">
    <property type="entry name" value="START-like_dom_sf"/>
</dbReference>
<dbReference type="RefSeq" id="WP_084373347.1">
    <property type="nucleotide sequence ID" value="NZ_FWYF01000003.1"/>
</dbReference>
<dbReference type="Gene3D" id="3.30.530.20">
    <property type="match status" value="1"/>
</dbReference>
<feature type="domain" description="Activator of Hsp90 ATPase homologue 1/2-like C-terminal" evidence="2">
    <location>
        <begin position="11"/>
        <end position="128"/>
    </location>
</feature>
<evidence type="ECO:0000313" key="4">
    <source>
        <dbReference type="Proteomes" id="UP000192472"/>
    </source>
</evidence>
<dbReference type="Proteomes" id="UP000192472">
    <property type="component" value="Unassembled WGS sequence"/>
</dbReference>
<evidence type="ECO:0000259" key="2">
    <source>
        <dbReference type="Pfam" id="PF08327"/>
    </source>
</evidence>
<accession>A0A1W2GI57</accession>
<comment type="similarity">
    <text evidence="1">Belongs to the AHA1 family.</text>
</comment>
<organism evidence="3 4">
    <name type="scientific">Reichenbachiella faecimaris</name>
    <dbReference type="NCBI Taxonomy" id="692418"/>
    <lineage>
        <taxon>Bacteria</taxon>
        <taxon>Pseudomonadati</taxon>
        <taxon>Bacteroidota</taxon>
        <taxon>Cytophagia</taxon>
        <taxon>Cytophagales</taxon>
        <taxon>Reichenbachiellaceae</taxon>
        <taxon>Reichenbachiella</taxon>
    </lineage>
</organism>
<dbReference type="OrthoDB" id="2355173at2"/>
<keyword evidence="4" id="KW-1185">Reference proteome</keyword>
<dbReference type="EMBL" id="FWYF01000003">
    <property type="protein sequence ID" value="SMD36038.1"/>
    <property type="molecule type" value="Genomic_DNA"/>
</dbReference>
<dbReference type="Pfam" id="PF08327">
    <property type="entry name" value="AHSA1"/>
    <property type="match status" value="1"/>
</dbReference>
<evidence type="ECO:0000313" key="3">
    <source>
        <dbReference type="EMBL" id="SMD36038.1"/>
    </source>
</evidence>
<dbReference type="InterPro" id="IPR013538">
    <property type="entry name" value="ASHA1/2-like_C"/>
</dbReference>
<reference evidence="3 4" key="1">
    <citation type="submission" date="2017-04" db="EMBL/GenBank/DDBJ databases">
        <authorList>
            <person name="Afonso C.L."/>
            <person name="Miller P.J."/>
            <person name="Scott M.A."/>
            <person name="Spackman E."/>
            <person name="Goraichik I."/>
            <person name="Dimitrov K.M."/>
            <person name="Suarez D.L."/>
            <person name="Swayne D.E."/>
        </authorList>
    </citation>
    <scope>NUCLEOTIDE SEQUENCE [LARGE SCALE GENOMIC DNA]</scope>
    <source>
        <strain evidence="3 4">DSM 26133</strain>
    </source>
</reference>